<keyword evidence="4" id="KW-1185">Reference proteome</keyword>
<dbReference type="EMBL" id="FNDE01000008">
    <property type="protein sequence ID" value="SDH01804.1"/>
    <property type="molecule type" value="Genomic_DNA"/>
</dbReference>
<name>A0A1G7YZJ4_ANETH</name>
<accession>A0A1G7YZJ4</accession>
<evidence type="ECO:0000313" key="1">
    <source>
        <dbReference type="EMBL" id="QYY44321.1"/>
    </source>
</evidence>
<protein>
    <submittedName>
        <fullName evidence="2">Uncharacterized protein</fullName>
    </submittedName>
</protein>
<reference evidence="1 4" key="2">
    <citation type="submission" date="2021-08" db="EMBL/GenBank/DDBJ databases">
        <title>Complete genome sequence of the strain Aneurinibacillus thermoaerophilus CCM 8960.</title>
        <authorList>
            <person name="Musilova J."/>
            <person name="Kourilova X."/>
            <person name="Pernicova I."/>
            <person name="Bezdicek M."/>
            <person name="Lengerova M."/>
            <person name="Obruca S."/>
            <person name="Sedlar K."/>
        </authorList>
    </citation>
    <scope>NUCLEOTIDE SEQUENCE [LARGE SCALE GENOMIC DNA]</scope>
    <source>
        <strain evidence="1 4">CCM 8960</strain>
    </source>
</reference>
<dbReference type="Proteomes" id="UP000826616">
    <property type="component" value="Chromosome"/>
</dbReference>
<dbReference type="GeneID" id="97141541"/>
<dbReference type="RefSeq" id="WP_156424040.1">
    <property type="nucleotide sequence ID" value="NZ_CP080764.1"/>
</dbReference>
<dbReference type="AlphaFoldDB" id="A0A1G7YZJ4"/>
<gene>
    <name evidence="1" type="ORF">K3F53_09185</name>
    <name evidence="2" type="ORF">SAMN04489735_100883</name>
</gene>
<reference evidence="2 3" key="1">
    <citation type="submission" date="2016-10" db="EMBL/GenBank/DDBJ databases">
        <authorList>
            <person name="de Groot N.N."/>
        </authorList>
    </citation>
    <scope>NUCLEOTIDE SEQUENCE [LARGE SCALE GENOMIC DNA]</scope>
    <source>
        <strain evidence="2 3">L 420-91</strain>
    </source>
</reference>
<dbReference type="Proteomes" id="UP000198956">
    <property type="component" value="Unassembled WGS sequence"/>
</dbReference>
<evidence type="ECO:0000313" key="3">
    <source>
        <dbReference type="Proteomes" id="UP000198956"/>
    </source>
</evidence>
<proteinExistence type="predicted"/>
<evidence type="ECO:0000313" key="4">
    <source>
        <dbReference type="Proteomes" id="UP000826616"/>
    </source>
</evidence>
<dbReference type="EMBL" id="CP080764">
    <property type="protein sequence ID" value="QYY44321.1"/>
    <property type="molecule type" value="Genomic_DNA"/>
</dbReference>
<evidence type="ECO:0000313" key="2">
    <source>
        <dbReference type="EMBL" id="SDH01804.1"/>
    </source>
</evidence>
<sequence>MMGRQDVEKLIADIQQEQIQAALNASNLPESEEVYKEIGRAKGLAYVLGLLKEKLRD</sequence>
<organism evidence="2 3">
    <name type="scientific">Aneurinibacillus thermoaerophilus</name>
    <dbReference type="NCBI Taxonomy" id="143495"/>
    <lineage>
        <taxon>Bacteria</taxon>
        <taxon>Bacillati</taxon>
        <taxon>Bacillota</taxon>
        <taxon>Bacilli</taxon>
        <taxon>Bacillales</taxon>
        <taxon>Paenibacillaceae</taxon>
        <taxon>Aneurinibacillus group</taxon>
        <taxon>Aneurinibacillus</taxon>
    </lineage>
</organism>